<proteinExistence type="predicted"/>
<protein>
    <submittedName>
        <fullName evidence="2">Uncharacterized protein</fullName>
    </submittedName>
</protein>
<comment type="caution">
    <text evidence="2">The sequence shown here is derived from an EMBL/GenBank/DDBJ whole genome shotgun (WGS) entry which is preliminary data.</text>
</comment>
<keyword evidence="1" id="KW-0812">Transmembrane</keyword>
<keyword evidence="1" id="KW-0472">Membrane</keyword>
<name>A0A9X2BKY5_9FLAO</name>
<dbReference type="AlphaFoldDB" id="A0A9X2BKY5"/>
<dbReference type="RefSeq" id="WP_248427713.1">
    <property type="nucleotide sequence ID" value="NZ_JALNUB010000003.1"/>
</dbReference>
<dbReference type="EMBL" id="JALNUB010000003">
    <property type="protein sequence ID" value="MCK8141158.1"/>
    <property type="molecule type" value="Genomic_DNA"/>
</dbReference>
<evidence type="ECO:0000313" key="3">
    <source>
        <dbReference type="Proteomes" id="UP001139260"/>
    </source>
</evidence>
<evidence type="ECO:0000256" key="1">
    <source>
        <dbReference type="SAM" id="Phobius"/>
    </source>
</evidence>
<accession>A0A9X2BKY5</accession>
<keyword evidence="1" id="KW-1133">Transmembrane helix</keyword>
<dbReference type="Proteomes" id="UP001139260">
    <property type="component" value="Unassembled WGS sequence"/>
</dbReference>
<reference evidence="2" key="1">
    <citation type="submission" date="2022-04" db="EMBL/GenBank/DDBJ databases">
        <title>Flavobacterium pygoscelis sp. nov. isolated from Chinstrap chick (Pygoscelis antarcticus).</title>
        <authorList>
            <person name="Irgang R."/>
            <person name="Poblete-Morales M."/>
            <person name="Avendano-Herrera R."/>
        </authorList>
    </citation>
    <scope>NUCLEOTIDE SEQUENCE</scope>
    <source>
        <strain evidence="2">I-SCBP12n</strain>
    </source>
</reference>
<evidence type="ECO:0000313" key="2">
    <source>
        <dbReference type="EMBL" id="MCK8141158.1"/>
    </source>
</evidence>
<gene>
    <name evidence="2" type="ORF">MW871_04565</name>
</gene>
<sequence length="165" mass="19089">MELSRIERIVDKYFEGETTIEEEKELQNYFSSTEVAPHLMQYVSIFKHFEAARKEHSNLETPIFKNPKTQKRIGKNNFYWVSIAASIVVVLGIGLFYMFGTESSIKNNELGTYDDPKQAFEATQNALNLLSNNVNVGIESVQYIDEYQKTKNRIFRTVPNPTSEF</sequence>
<keyword evidence="3" id="KW-1185">Reference proteome</keyword>
<feature type="transmembrane region" description="Helical" evidence="1">
    <location>
        <begin position="78"/>
        <end position="99"/>
    </location>
</feature>
<organism evidence="2 3">
    <name type="scientific">Flavobacterium pygoscelis</name>
    <dbReference type="NCBI Taxonomy" id="2893176"/>
    <lineage>
        <taxon>Bacteria</taxon>
        <taxon>Pseudomonadati</taxon>
        <taxon>Bacteroidota</taxon>
        <taxon>Flavobacteriia</taxon>
        <taxon>Flavobacteriales</taxon>
        <taxon>Flavobacteriaceae</taxon>
        <taxon>Flavobacterium</taxon>
    </lineage>
</organism>